<evidence type="ECO:0000256" key="1">
    <source>
        <dbReference type="ARBA" id="ARBA00005953"/>
    </source>
</evidence>
<reference evidence="3 4" key="1">
    <citation type="submission" date="2022-01" db="EMBL/GenBank/DDBJ databases">
        <title>Whole genome-based taxonomy of the Shewanellaceae.</title>
        <authorList>
            <person name="Martin-Rodriguez A.J."/>
        </authorList>
    </citation>
    <scope>NUCLEOTIDE SEQUENCE [LARGE SCALE GENOMIC DNA]</scope>
    <source>
        <strain evidence="3 4">DSM 21332</strain>
    </source>
</reference>
<dbReference type="RefSeq" id="WP_249251039.1">
    <property type="nucleotide sequence ID" value="NZ_JAKIKT010000016.1"/>
</dbReference>
<comment type="similarity">
    <text evidence="1">Belongs to the 4-hydroxybenzoyl-CoA thioesterase family.</text>
</comment>
<dbReference type="CDD" id="cd00586">
    <property type="entry name" value="4HBT"/>
    <property type="match status" value="1"/>
</dbReference>
<protein>
    <submittedName>
        <fullName evidence="3">Acyl-CoA thioesterase</fullName>
    </submittedName>
</protein>
<keyword evidence="4" id="KW-1185">Reference proteome</keyword>
<evidence type="ECO:0000313" key="4">
    <source>
        <dbReference type="Proteomes" id="UP001202831"/>
    </source>
</evidence>
<evidence type="ECO:0000256" key="2">
    <source>
        <dbReference type="ARBA" id="ARBA00022801"/>
    </source>
</evidence>
<dbReference type="Gene3D" id="3.10.129.10">
    <property type="entry name" value="Hotdog Thioesterase"/>
    <property type="match status" value="1"/>
</dbReference>
<dbReference type="Pfam" id="PF13279">
    <property type="entry name" value="4HBT_2"/>
    <property type="match status" value="1"/>
</dbReference>
<dbReference type="PANTHER" id="PTHR31793">
    <property type="entry name" value="4-HYDROXYBENZOYL-COA THIOESTERASE FAMILY MEMBER"/>
    <property type="match status" value="1"/>
</dbReference>
<dbReference type="PANTHER" id="PTHR31793:SF27">
    <property type="entry name" value="NOVEL THIOESTERASE SUPERFAMILY DOMAIN AND SAPOSIN A-TYPE DOMAIN CONTAINING PROTEIN (0610012H03RIK)"/>
    <property type="match status" value="1"/>
</dbReference>
<dbReference type="InterPro" id="IPR029069">
    <property type="entry name" value="HotDog_dom_sf"/>
</dbReference>
<dbReference type="Proteomes" id="UP001202831">
    <property type="component" value="Unassembled WGS sequence"/>
</dbReference>
<dbReference type="EMBL" id="JAKIKT010000016">
    <property type="protein sequence ID" value="MCL2916503.1"/>
    <property type="molecule type" value="Genomic_DNA"/>
</dbReference>
<comment type="caution">
    <text evidence="3">The sequence shown here is derived from an EMBL/GenBank/DDBJ whole genome shotgun (WGS) entry which is preliminary data.</text>
</comment>
<keyword evidence="2" id="KW-0378">Hydrolase</keyword>
<organism evidence="3 4">
    <name type="scientific">Shewanella corallii</name>
    <dbReference type="NCBI Taxonomy" id="560080"/>
    <lineage>
        <taxon>Bacteria</taxon>
        <taxon>Pseudomonadati</taxon>
        <taxon>Pseudomonadota</taxon>
        <taxon>Gammaproteobacteria</taxon>
        <taxon>Alteromonadales</taxon>
        <taxon>Shewanellaceae</taxon>
        <taxon>Shewanella</taxon>
    </lineage>
</organism>
<dbReference type="SUPFAM" id="SSF54637">
    <property type="entry name" value="Thioesterase/thiol ester dehydrase-isomerase"/>
    <property type="match status" value="1"/>
</dbReference>
<sequence>MTAFSLELNPRFNETDALGHINNTVIPGWFEAGRTPVFEIFNPQLNLQQWNLIVAGYNISFKAPTFYGSSVTITTEVARIGNASFDLRQRCWQGDKMTAEAITTMVHYNYTDERSEPIPDSVKAELEQHLIA</sequence>
<evidence type="ECO:0000313" key="3">
    <source>
        <dbReference type="EMBL" id="MCL2916503.1"/>
    </source>
</evidence>
<name>A0ABT0NDG7_9GAMM</name>
<dbReference type="InterPro" id="IPR050563">
    <property type="entry name" value="4-hydroxybenzoyl-CoA_TE"/>
</dbReference>
<proteinExistence type="inferred from homology"/>
<gene>
    <name evidence="3" type="ORF">L2725_22455</name>
</gene>
<accession>A0ABT0NDG7</accession>